<dbReference type="NCBIfam" id="TIGR00791">
    <property type="entry name" value="gntP"/>
    <property type="match status" value="1"/>
</dbReference>
<keyword evidence="4 8" id="KW-0812">Transmembrane</keyword>
<feature type="transmembrane region" description="Helical" evidence="8">
    <location>
        <begin position="56"/>
        <end position="76"/>
    </location>
</feature>
<evidence type="ECO:0000256" key="6">
    <source>
        <dbReference type="ARBA" id="ARBA00023136"/>
    </source>
</evidence>
<reference evidence="9" key="1">
    <citation type="submission" date="2021-09" db="EMBL/GenBank/DDBJ databases">
        <title>Fulvivirga sp. isolated from coastal sediment.</title>
        <authorList>
            <person name="Yu H."/>
        </authorList>
    </citation>
    <scope>NUCLEOTIDE SEQUENCE</scope>
    <source>
        <strain evidence="9">1062</strain>
    </source>
</reference>
<feature type="transmembrane region" description="Helical" evidence="8">
    <location>
        <begin position="221"/>
        <end position="241"/>
    </location>
</feature>
<keyword evidence="10" id="KW-1185">Reference proteome</keyword>
<keyword evidence="6 8" id="KW-0472">Membrane</keyword>
<feature type="transmembrane region" description="Helical" evidence="8">
    <location>
        <begin position="333"/>
        <end position="361"/>
    </location>
</feature>
<keyword evidence="5 8" id="KW-1133">Transmembrane helix</keyword>
<evidence type="ECO:0000256" key="4">
    <source>
        <dbReference type="ARBA" id="ARBA00022692"/>
    </source>
</evidence>
<dbReference type="RefSeq" id="WP_225696358.1">
    <property type="nucleotide sequence ID" value="NZ_JAIXNE010000001.1"/>
</dbReference>
<dbReference type="InterPro" id="IPR003474">
    <property type="entry name" value="Glcn_transporter"/>
</dbReference>
<organism evidence="9 10">
    <name type="scientific">Fulvivirga sedimenti</name>
    <dbReference type="NCBI Taxonomy" id="2879465"/>
    <lineage>
        <taxon>Bacteria</taxon>
        <taxon>Pseudomonadati</taxon>
        <taxon>Bacteroidota</taxon>
        <taxon>Cytophagia</taxon>
        <taxon>Cytophagales</taxon>
        <taxon>Fulvivirgaceae</taxon>
        <taxon>Fulvivirga</taxon>
    </lineage>
</organism>
<accession>A0A9X1HJB8</accession>
<evidence type="ECO:0000256" key="8">
    <source>
        <dbReference type="SAM" id="Phobius"/>
    </source>
</evidence>
<feature type="transmembrane region" description="Helical" evidence="8">
    <location>
        <begin position="286"/>
        <end position="307"/>
    </location>
</feature>
<evidence type="ECO:0000256" key="5">
    <source>
        <dbReference type="ARBA" id="ARBA00022989"/>
    </source>
</evidence>
<dbReference type="Proteomes" id="UP001139409">
    <property type="component" value="Unassembled WGS sequence"/>
</dbReference>
<proteinExistence type="inferred from homology"/>
<dbReference type="AlphaFoldDB" id="A0A9X1HJB8"/>
<feature type="transmembrane region" description="Helical" evidence="8">
    <location>
        <begin position="136"/>
        <end position="154"/>
    </location>
</feature>
<evidence type="ECO:0000256" key="2">
    <source>
        <dbReference type="ARBA" id="ARBA00022448"/>
    </source>
</evidence>
<evidence type="ECO:0000313" key="9">
    <source>
        <dbReference type="EMBL" id="MCA6073239.1"/>
    </source>
</evidence>
<dbReference type="GO" id="GO:0005886">
    <property type="term" value="C:plasma membrane"/>
    <property type="evidence" value="ECO:0007669"/>
    <property type="project" value="UniProtKB-SubCell"/>
</dbReference>
<keyword evidence="3" id="KW-1003">Cell membrane</keyword>
<feature type="transmembrane region" description="Helical" evidence="8">
    <location>
        <begin position="26"/>
        <end position="44"/>
    </location>
</feature>
<evidence type="ECO:0000256" key="1">
    <source>
        <dbReference type="ARBA" id="ARBA00004651"/>
    </source>
</evidence>
<dbReference type="GO" id="GO:0015128">
    <property type="term" value="F:gluconate transmembrane transporter activity"/>
    <property type="evidence" value="ECO:0007669"/>
    <property type="project" value="InterPro"/>
</dbReference>
<protein>
    <submittedName>
        <fullName evidence="9">GntP family permease</fullName>
    </submittedName>
</protein>
<comment type="subcellular location">
    <subcellularLocation>
        <location evidence="1">Cell membrane</location>
        <topology evidence="1">Multi-pass membrane protein</topology>
    </subcellularLocation>
</comment>
<feature type="transmembrane region" description="Helical" evidence="8">
    <location>
        <begin position="408"/>
        <end position="429"/>
    </location>
</feature>
<dbReference type="PANTHER" id="PTHR30354">
    <property type="entry name" value="GNT FAMILY GLUCONATE TRANSPORTER"/>
    <property type="match status" value="1"/>
</dbReference>
<keyword evidence="2" id="KW-0813">Transport</keyword>
<name>A0A9X1HJB8_9BACT</name>
<feature type="transmembrane region" description="Helical" evidence="8">
    <location>
        <begin position="373"/>
        <end position="396"/>
    </location>
</feature>
<comment type="similarity">
    <text evidence="7">Belongs to the GntP permease family.</text>
</comment>
<feature type="transmembrane region" description="Helical" evidence="8">
    <location>
        <begin position="174"/>
        <end position="193"/>
    </location>
</feature>
<feature type="transmembrane region" description="Helical" evidence="8">
    <location>
        <begin position="96"/>
        <end position="129"/>
    </location>
</feature>
<dbReference type="EMBL" id="JAIXNE010000001">
    <property type="protein sequence ID" value="MCA6073239.1"/>
    <property type="molecule type" value="Genomic_DNA"/>
</dbReference>
<sequence length="433" mass="45396">MVFLPLIAGIILLVLLVTVVKLDTFISFILVCLFVGVTGGLNITESVDAIQKGIGSTLGSLVIILGFGAMLGKLVAESGAANTITNFLVKKFGIRHIQLALIVTGFIVGIPMFYTVGFVILVPLVIAIASNTKLPLLYVGLPMLASLSVTHGFLPPHPAPTAIAEMYNADLGLTLIYGIICGIPAILVAKLVLSRTMKRIQPAYLKEYVAETDERYKIPSVGTALFVALLPVLLIGGASLLQVFTGPGLFTEVIGNPAIAMLLSVLAAVYFLGVRTGRKMVDVMKILATAVSGVAVVLLIIAGAGALKQVMIETDISEQLGASLSNLGMPPLLMAWVIAALIRVSVGSATVAGLTAGTIMMPLIGTTGVSPELLVLATGAGSITLSHINDGGFWLFKEYFNVSIKETLLSWTLMETTVSVVGLLCVLLLNQII</sequence>
<evidence type="ECO:0000256" key="7">
    <source>
        <dbReference type="ARBA" id="ARBA00049663"/>
    </source>
</evidence>
<dbReference type="PANTHER" id="PTHR30354:SF22">
    <property type="entry name" value="HIGH-AFFINITY GLUCONATE TRANSPORTER"/>
    <property type="match status" value="1"/>
</dbReference>
<dbReference type="PIRSF" id="PIRSF002746">
    <property type="entry name" value="Gluconate_transporter"/>
    <property type="match status" value="1"/>
</dbReference>
<evidence type="ECO:0000313" key="10">
    <source>
        <dbReference type="Proteomes" id="UP001139409"/>
    </source>
</evidence>
<evidence type="ECO:0000256" key="3">
    <source>
        <dbReference type="ARBA" id="ARBA00022475"/>
    </source>
</evidence>
<feature type="transmembrane region" description="Helical" evidence="8">
    <location>
        <begin position="253"/>
        <end position="274"/>
    </location>
</feature>
<dbReference type="Pfam" id="PF02447">
    <property type="entry name" value="GntP_permease"/>
    <property type="match status" value="1"/>
</dbReference>
<gene>
    <name evidence="9" type="ORF">LDX50_00075</name>
</gene>
<comment type="caution">
    <text evidence="9">The sequence shown here is derived from an EMBL/GenBank/DDBJ whole genome shotgun (WGS) entry which is preliminary data.</text>
</comment>